<dbReference type="AlphaFoldDB" id="A0AAD5WN13"/>
<comment type="caution">
    <text evidence="2">The sequence shown here is derived from an EMBL/GenBank/DDBJ whole genome shotgun (WGS) entry which is preliminary data.</text>
</comment>
<reference evidence="2" key="1">
    <citation type="submission" date="2022-07" db="EMBL/GenBank/DDBJ databases">
        <title>Draft genome sequence of Zalerion maritima ATCC 34329, a (micro)plastics degrading marine fungus.</title>
        <authorList>
            <person name="Paco A."/>
            <person name="Goncalves M.F.M."/>
            <person name="Rocha-Santos T.A.P."/>
            <person name="Alves A."/>
        </authorList>
    </citation>
    <scope>NUCLEOTIDE SEQUENCE</scope>
    <source>
        <strain evidence="2">ATCC 34329</strain>
    </source>
</reference>
<evidence type="ECO:0000313" key="3">
    <source>
        <dbReference type="Proteomes" id="UP001201980"/>
    </source>
</evidence>
<feature type="region of interest" description="Disordered" evidence="1">
    <location>
        <begin position="203"/>
        <end position="223"/>
    </location>
</feature>
<accession>A0AAD5WN13</accession>
<feature type="region of interest" description="Disordered" evidence="1">
    <location>
        <begin position="1"/>
        <end position="46"/>
    </location>
</feature>
<sequence length="522" mass="57940">MASESADSAKAPDGSCTNAPSSTPISAHRYGPGSSVQGGSDHLDPFLQQGRISSSIEASAPRCRISYNRRQQVPNAWEMADIEAVMEAALCEDIDGEIELLRIMLSATLSMSVSATHSANDKLEREVAYLERMFELEHGRWRAKDVEEGDRGDVGFIPGGAIALGPIQRNKGKGESLVPLLSTGPKNNTLSVHVTEQEGCDGKQTALEESGNINQNGTDPRSEDIRPGTQVQHFSLPNAPTVAKPLSPTSIPPRIPVSGPSPALAPRLASAFVSARNTVVSTWGILLVYTIALFDMIVSLTTAHRTRRAEGEHDRLVWVKRTVHKKTLDDIRYNEDVSMEKTMDRFCRSVGHARIVREMTEIGEMPGEYVKKIIADRVCEVCGEKVTTKQIDEALMLRKENEKRRIEKQRKSKRGLAKGLVVGIDELLGDEEDGDEPGFSREAVARKGGLSRVRWGHLFDEDEAPEFVSEIKEEFKRLDKQRRDDDEVRNREEESASGVGRIVRFGYQETRQSRRRSRLSGR</sequence>
<feature type="compositionally biased region" description="Polar residues" evidence="1">
    <location>
        <begin position="15"/>
        <end position="25"/>
    </location>
</feature>
<evidence type="ECO:0000313" key="2">
    <source>
        <dbReference type="EMBL" id="KAJ2891172.1"/>
    </source>
</evidence>
<keyword evidence="3" id="KW-1185">Reference proteome</keyword>
<evidence type="ECO:0000256" key="1">
    <source>
        <dbReference type="SAM" id="MobiDB-lite"/>
    </source>
</evidence>
<feature type="compositionally biased region" description="Basic and acidic residues" evidence="1">
    <location>
        <begin position="479"/>
        <end position="494"/>
    </location>
</feature>
<dbReference type="EMBL" id="JAKWBI020001186">
    <property type="protein sequence ID" value="KAJ2891172.1"/>
    <property type="molecule type" value="Genomic_DNA"/>
</dbReference>
<protein>
    <submittedName>
        <fullName evidence="2">Uncharacterized protein</fullName>
    </submittedName>
</protein>
<name>A0AAD5WN13_9PEZI</name>
<feature type="region of interest" description="Disordered" evidence="1">
    <location>
        <begin position="479"/>
        <end position="522"/>
    </location>
</feature>
<proteinExistence type="predicted"/>
<feature type="compositionally biased region" description="Basic residues" evidence="1">
    <location>
        <begin position="513"/>
        <end position="522"/>
    </location>
</feature>
<gene>
    <name evidence="2" type="ORF">MKZ38_000779</name>
</gene>
<organism evidence="2 3">
    <name type="scientific">Zalerion maritima</name>
    <dbReference type="NCBI Taxonomy" id="339359"/>
    <lineage>
        <taxon>Eukaryota</taxon>
        <taxon>Fungi</taxon>
        <taxon>Dikarya</taxon>
        <taxon>Ascomycota</taxon>
        <taxon>Pezizomycotina</taxon>
        <taxon>Sordariomycetes</taxon>
        <taxon>Lulworthiomycetidae</taxon>
        <taxon>Lulworthiales</taxon>
        <taxon>Lulworthiaceae</taxon>
        <taxon>Zalerion</taxon>
    </lineage>
</organism>
<dbReference type="Proteomes" id="UP001201980">
    <property type="component" value="Unassembled WGS sequence"/>
</dbReference>